<organism evidence="1 2">
    <name type="scientific">Sulfurihydrogenibium azorense (strain DSM 15241 / OCM 825 / Az-Fu1)</name>
    <dbReference type="NCBI Taxonomy" id="204536"/>
    <lineage>
        <taxon>Bacteria</taxon>
        <taxon>Pseudomonadati</taxon>
        <taxon>Aquificota</taxon>
        <taxon>Aquificia</taxon>
        <taxon>Aquificales</taxon>
        <taxon>Hydrogenothermaceae</taxon>
        <taxon>Sulfurihydrogenibium</taxon>
    </lineage>
</organism>
<dbReference type="KEGG" id="saf:SULAZ_1574"/>
<accession>C1DWQ1</accession>
<evidence type="ECO:0000313" key="2">
    <source>
        <dbReference type="Proteomes" id="UP000001369"/>
    </source>
</evidence>
<dbReference type="Proteomes" id="UP000001369">
    <property type="component" value="Chromosome"/>
</dbReference>
<protein>
    <submittedName>
        <fullName evidence="1">Uncharacterized protein</fullName>
    </submittedName>
</protein>
<gene>
    <name evidence="1" type="ordered locus">SULAZ_1574</name>
</gene>
<dbReference type="HOGENOM" id="CLU_1980466_0_0_0"/>
<proteinExistence type="predicted"/>
<dbReference type="OrthoDB" id="13874at2"/>
<dbReference type="RefSeq" id="WP_012674606.1">
    <property type="nucleotide sequence ID" value="NC_012438.1"/>
</dbReference>
<sequence>MAKVVKFNFEDSQDNTKVENLQQETTQQDEEDLIRLALEDHILSNFAVKTILGMDFVYKISKNDIGVIGQLAYEHKRRPGVFVADYIAKGYKQKDKYVIDSLAFQLGEPEFYKQILNILKAKKALPEL</sequence>
<evidence type="ECO:0000313" key="1">
    <source>
        <dbReference type="EMBL" id="ACN99288.1"/>
    </source>
</evidence>
<dbReference type="STRING" id="204536.SULAZ_1574"/>
<reference evidence="1 2" key="1">
    <citation type="journal article" date="2009" name="J. Bacteriol.">
        <title>Complete and draft genome sequences of six members of the Aquificales.</title>
        <authorList>
            <person name="Reysenbach A.L."/>
            <person name="Hamamura N."/>
            <person name="Podar M."/>
            <person name="Griffiths E."/>
            <person name="Ferreira S."/>
            <person name="Hochstein R."/>
            <person name="Heidelberg J."/>
            <person name="Johnson J."/>
            <person name="Mead D."/>
            <person name="Pohorille A."/>
            <person name="Sarmiento M."/>
            <person name="Schweighofer K."/>
            <person name="Seshadri R."/>
            <person name="Voytek M.A."/>
        </authorList>
    </citation>
    <scope>NUCLEOTIDE SEQUENCE [LARGE SCALE GENOMIC DNA]</scope>
    <source>
        <strain evidence="2">Az-Fu1 / DSM 15241 / OCM 825</strain>
    </source>
</reference>
<dbReference type="AlphaFoldDB" id="C1DWQ1"/>
<name>C1DWQ1_SULAA</name>
<dbReference type="EMBL" id="CP001229">
    <property type="protein sequence ID" value="ACN99288.1"/>
    <property type="molecule type" value="Genomic_DNA"/>
</dbReference>
<keyword evidence="2" id="KW-1185">Reference proteome</keyword>